<evidence type="ECO:0000313" key="1">
    <source>
        <dbReference type="EMBL" id="KFB37292.1"/>
    </source>
</evidence>
<evidence type="ECO:0000313" key="3">
    <source>
        <dbReference type="Proteomes" id="UP000030765"/>
    </source>
</evidence>
<dbReference type="VEuPathDB" id="VectorBase:ASIC004509"/>
<reference evidence="2" key="2">
    <citation type="submission" date="2020-05" db="UniProtKB">
        <authorList>
            <consortium name="EnsemblMetazoa"/>
        </authorList>
    </citation>
    <scope>IDENTIFICATION</scope>
</reference>
<name>A0A084VH48_ANOSI</name>
<dbReference type="EMBL" id="KE524841">
    <property type="protein sequence ID" value="KFB37292.1"/>
    <property type="molecule type" value="Genomic_DNA"/>
</dbReference>
<keyword evidence="3" id="KW-1185">Reference proteome</keyword>
<sequence length="77" mass="8332">MTEAFGLDKRMTMICDINFLPVATRQHSGRQSSANIVLHPSDGQFRWESLVDVAGGDRWVNGSNVSPGPFAGVADGR</sequence>
<reference evidence="1 3" key="1">
    <citation type="journal article" date="2014" name="BMC Genomics">
        <title>Genome sequence of Anopheles sinensis provides insight into genetics basis of mosquito competence for malaria parasites.</title>
        <authorList>
            <person name="Zhou D."/>
            <person name="Zhang D."/>
            <person name="Ding G."/>
            <person name="Shi L."/>
            <person name="Hou Q."/>
            <person name="Ye Y."/>
            <person name="Xu Y."/>
            <person name="Zhou H."/>
            <person name="Xiong C."/>
            <person name="Li S."/>
            <person name="Yu J."/>
            <person name="Hong S."/>
            <person name="Yu X."/>
            <person name="Zou P."/>
            <person name="Chen C."/>
            <person name="Chang X."/>
            <person name="Wang W."/>
            <person name="Lv Y."/>
            <person name="Sun Y."/>
            <person name="Ma L."/>
            <person name="Shen B."/>
            <person name="Zhu C."/>
        </authorList>
    </citation>
    <scope>NUCLEOTIDE SEQUENCE [LARGE SCALE GENOMIC DNA]</scope>
</reference>
<gene>
    <name evidence="1" type="ORF">ZHAS_00004509</name>
</gene>
<dbReference type="AlphaFoldDB" id="A0A084VH48"/>
<protein>
    <submittedName>
        <fullName evidence="1 2">Uncharacterized protein</fullName>
    </submittedName>
</protein>
<dbReference type="Proteomes" id="UP000030765">
    <property type="component" value="Unassembled WGS sequence"/>
</dbReference>
<proteinExistence type="predicted"/>
<accession>A0A084VH48</accession>
<dbReference type="EMBL" id="ATLV01013142">
    <property type="status" value="NOT_ANNOTATED_CDS"/>
    <property type="molecule type" value="Genomic_DNA"/>
</dbReference>
<dbReference type="EnsemblMetazoa" id="ASIC004509-RA">
    <property type="protein sequence ID" value="ASIC004509-PA"/>
    <property type="gene ID" value="ASIC004509"/>
</dbReference>
<organism evidence="1">
    <name type="scientific">Anopheles sinensis</name>
    <name type="common">Mosquito</name>
    <dbReference type="NCBI Taxonomy" id="74873"/>
    <lineage>
        <taxon>Eukaryota</taxon>
        <taxon>Metazoa</taxon>
        <taxon>Ecdysozoa</taxon>
        <taxon>Arthropoda</taxon>
        <taxon>Hexapoda</taxon>
        <taxon>Insecta</taxon>
        <taxon>Pterygota</taxon>
        <taxon>Neoptera</taxon>
        <taxon>Endopterygota</taxon>
        <taxon>Diptera</taxon>
        <taxon>Nematocera</taxon>
        <taxon>Culicoidea</taxon>
        <taxon>Culicidae</taxon>
        <taxon>Anophelinae</taxon>
        <taxon>Anopheles</taxon>
    </lineage>
</organism>
<evidence type="ECO:0000313" key="2">
    <source>
        <dbReference type="EnsemblMetazoa" id="ASIC004509-PA"/>
    </source>
</evidence>